<proteinExistence type="predicted"/>
<sequence>MKTYAALLFGVAILLCTPHSRYVTLPGYAFKTDPACKRTQPISKFDRRCDYPRLGFPDFVPPIIGIVGV</sequence>
<name>A0A7W8U7P5_9HYPH</name>
<comment type="caution">
    <text evidence="1">The sequence shown here is derived from an EMBL/GenBank/DDBJ whole genome shotgun (WGS) entry which is preliminary data.</text>
</comment>
<accession>A0A7W8U7P5</accession>
<organism evidence="1 2">
    <name type="scientific">Rhizobium giardinii</name>
    <dbReference type="NCBI Taxonomy" id="56731"/>
    <lineage>
        <taxon>Bacteria</taxon>
        <taxon>Pseudomonadati</taxon>
        <taxon>Pseudomonadota</taxon>
        <taxon>Alphaproteobacteria</taxon>
        <taxon>Hyphomicrobiales</taxon>
        <taxon>Rhizobiaceae</taxon>
        <taxon>Rhizobium/Agrobacterium group</taxon>
        <taxon>Rhizobium</taxon>
    </lineage>
</organism>
<reference evidence="1 2" key="1">
    <citation type="submission" date="2020-08" db="EMBL/GenBank/DDBJ databases">
        <title>Genomic Encyclopedia of Type Strains, Phase IV (KMG-V): Genome sequencing to study the core and pangenomes of soil and plant-associated prokaryotes.</title>
        <authorList>
            <person name="Whitman W."/>
        </authorList>
    </citation>
    <scope>NUCLEOTIDE SEQUENCE [LARGE SCALE GENOMIC DNA]</scope>
    <source>
        <strain evidence="1 2">SEMIA 4084</strain>
    </source>
</reference>
<dbReference type="AlphaFoldDB" id="A0A7W8U7P5"/>
<evidence type="ECO:0000313" key="1">
    <source>
        <dbReference type="EMBL" id="MBB5534374.1"/>
    </source>
</evidence>
<dbReference type="EMBL" id="JACHBK010000002">
    <property type="protein sequence ID" value="MBB5534374.1"/>
    <property type="molecule type" value="Genomic_DNA"/>
</dbReference>
<evidence type="ECO:0000313" key="2">
    <source>
        <dbReference type="Proteomes" id="UP000585507"/>
    </source>
</evidence>
<protein>
    <submittedName>
        <fullName evidence="1">Uncharacterized protein</fullName>
    </submittedName>
</protein>
<keyword evidence="2" id="KW-1185">Reference proteome</keyword>
<gene>
    <name evidence="1" type="ORF">GGD55_001045</name>
</gene>
<dbReference type="Proteomes" id="UP000585507">
    <property type="component" value="Unassembled WGS sequence"/>
</dbReference>